<comment type="caution">
    <text evidence="1">The sequence shown here is derived from an EMBL/GenBank/DDBJ whole genome shotgun (WGS) entry which is preliminary data.</text>
</comment>
<dbReference type="SUPFAM" id="SSF52047">
    <property type="entry name" value="RNI-like"/>
    <property type="match status" value="1"/>
</dbReference>
<organism evidence="1 2">
    <name type="scientific">Centaurea solstitialis</name>
    <name type="common">yellow star-thistle</name>
    <dbReference type="NCBI Taxonomy" id="347529"/>
    <lineage>
        <taxon>Eukaryota</taxon>
        <taxon>Viridiplantae</taxon>
        <taxon>Streptophyta</taxon>
        <taxon>Embryophyta</taxon>
        <taxon>Tracheophyta</taxon>
        <taxon>Spermatophyta</taxon>
        <taxon>Magnoliopsida</taxon>
        <taxon>eudicotyledons</taxon>
        <taxon>Gunneridae</taxon>
        <taxon>Pentapetalae</taxon>
        <taxon>asterids</taxon>
        <taxon>campanulids</taxon>
        <taxon>Asterales</taxon>
        <taxon>Asteraceae</taxon>
        <taxon>Carduoideae</taxon>
        <taxon>Cardueae</taxon>
        <taxon>Centaureinae</taxon>
        <taxon>Centaurea</taxon>
    </lineage>
</organism>
<dbReference type="Gene3D" id="3.80.10.10">
    <property type="entry name" value="Ribonuclease Inhibitor"/>
    <property type="match status" value="1"/>
</dbReference>
<reference evidence="1" key="1">
    <citation type="submission" date="2023-03" db="EMBL/GenBank/DDBJ databases">
        <title>Chromosome-scale reference genome and RAD-based genetic map of yellow starthistle (Centaurea solstitialis) reveal putative structural variation and QTLs associated with invader traits.</title>
        <authorList>
            <person name="Reatini B."/>
            <person name="Cang F.A."/>
            <person name="Jiang Q."/>
            <person name="Mckibben M.T.W."/>
            <person name="Barker M.S."/>
            <person name="Rieseberg L.H."/>
            <person name="Dlugosch K.M."/>
        </authorList>
    </citation>
    <scope>NUCLEOTIDE SEQUENCE</scope>
    <source>
        <strain evidence="1">CAN-66</strain>
        <tissue evidence="1">Leaf</tissue>
    </source>
</reference>
<keyword evidence="2" id="KW-1185">Reference proteome</keyword>
<evidence type="ECO:0000313" key="1">
    <source>
        <dbReference type="EMBL" id="KAJ9565893.1"/>
    </source>
</evidence>
<protein>
    <submittedName>
        <fullName evidence="1">Uncharacterized protein</fullName>
    </submittedName>
</protein>
<accession>A0AA38TZC5</accession>
<dbReference type="PANTHER" id="PTHR38926:SF2">
    <property type="entry name" value="F-BOX_LRR-REPEAT PROTEIN 21-RELATED"/>
    <property type="match status" value="1"/>
</dbReference>
<name>A0AA38TZC5_9ASTR</name>
<evidence type="ECO:0000313" key="2">
    <source>
        <dbReference type="Proteomes" id="UP001172457"/>
    </source>
</evidence>
<dbReference type="PANTHER" id="PTHR38926">
    <property type="entry name" value="F-BOX DOMAIN CONTAINING PROTEIN, EXPRESSED"/>
    <property type="match status" value="1"/>
</dbReference>
<proteinExistence type="predicted"/>
<dbReference type="Proteomes" id="UP001172457">
    <property type="component" value="Chromosome 1"/>
</dbReference>
<dbReference type="InterPro" id="IPR032675">
    <property type="entry name" value="LRR_dom_sf"/>
</dbReference>
<dbReference type="EMBL" id="JARYMX010000001">
    <property type="protein sequence ID" value="KAJ9565893.1"/>
    <property type="molecule type" value="Genomic_DNA"/>
</dbReference>
<gene>
    <name evidence="1" type="ORF">OSB04_001859</name>
</gene>
<sequence>MGGMILQRLDDVQILTSVQKAVRRSCGELIDIGIKGFGTDHLLDRISRCSSKLNCLRLEACDDITPCGLSNALKRLPHLETLKLYDFHIPKEEDIELIGRSYPLLKSFEMETLCASYDVYARAIAKSMPALRHLKLFGLMDDDNGVQAILNGCPYLESLDLRGCPYHDLDLDENLEKLCRERIKDFRCCLQGGMTIDIVGLIADRDEDSDMDFTGYETNDFYNGRGMDVVPVK</sequence>
<dbReference type="AlphaFoldDB" id="A0AA38TZC5"/>